<evidence type="ECO:0000256" key="1">
    <source>
        <dbReference type="SAM" id="SignalP"/>
    </source>
</evidence>
<keyword evidence="1" id="KW-0732">Signal</keyword>
<feature type="signal peptide" evidence="1">
    <location>
        <begin position="1"/>
        <end position="20"/>
    </location>
</feature>
<gene>
    <name evidence="2" type="ORF">MAR_019458</name>
</gene>
<feature type="chain" id="PRO_5046015515" evidence="1">
    <location>
        <begin position="21"/>
        <end position="128"/>
    </location>
</feature>
<proteinExistence type="predicted"/>
<dbReference type="Proteomes" id="UP001164746">
    <property type="component" value="Chromosome 5"/>
</dbReference>
<accession>A0ABY7E4F9</accession>
<dbReference type="EMBL" id="CP111016">
    <property type="protein sequence ID" value="WAR04089.1"/>
    <property type="molecule type" value="Genomic_DNA"/>
</dbReference>
<sequence length="128" mass="14159">MNKICLCFVFIYLVITSTSGFDRMAAVSVKDIREHAAKDPPGRLLLAMLDIHCGAEKGSIKASRIGEEKKKAKLLFRQIVSPAGSRLLVRELPNCKSDRYPIVRPTGTQLLVQQIPSCKSDIYPVVST</sequence>
<keyword evidence="3" id="KW-1185">Reference proteome</keyword>
<evidence type="ECO:0000313" key="2">
    <source>
        <dbReference type="EMBL" id="WAR04089.1"/>
    </source>
</evidence>
<evidence type="ECO:0000313" key="3">
    <source>
        <dbReference type="Proteomes" id="UP001164746"/>
    </source>
</evidence>
<name>A0ABY7E4F9_MYAAR</name>
<reference evidence="2" key="1">
    <citation type="submission" date="2022-11" db="EMBL/GenBank/DDBJ databases">
        <title>Centuries of genome instability and evolution in soft-shell clam transmissible cancer (bioRxiv).</title>
        <authorList>
            <person name="Hart S.F.M."/>
            <person name="Yonemitsu M.A."/>
            <person name="Giersch R.M."/>
            <person name="Beal B.F."/>
            <person name="Arriagada G."/>
            <person name="Davis B.W."/>
            <person name="Ostrander E.A."/>
            <person name="Goff S.P."/>
            <person name="Metzger M.J."/>
        </authorList>
    </citation>
    <scope>NUCLEOTIDE SEQUENCE</scope>
    <source>
        <strain evidence="2">MELC-2E11</strain>
        <tissue evidence="2">Siphon/mantle</tissue>
    </source>
</reference>
<organism evidence="2 3">
    <name type="scientific">Mya arenaria</name>
    <name type="common">Soft-shell clam</name>
    <dbReference type="NCBI Taxonomy" id="6604"/>
    <lineage>
        <taxon>Eukaryota</taxon>
        <taxon>Metazoa</taxon>
        <taxon>Spiralia</taxon>
        <taxon>Lophotrochozoa</taxon>
        <taxon>Mollusca</taxon>
        <taxon>Bivalvia</taxon>
        <taxon>Autobranchia</taxon>
        <taxon>Heteroconchia</taxon>
        <taxon>Euheterodonta</taxon>
        <taxon>Imparidentia</taxon>
        <taxon>Neoheterodontei</taxon>
        <taxon>Myida</taxon>
        <taxon>Myoidea</taxon>
        <taxon>Myidae</taxon>
        <taxon>Mya</taxon>
    </lineage>
</organism>
<protein>
    <submittedName>
        <fullName evidence="2">Uncharacterized protein</fullName>
    </submittedName>
</protein>